<dbReference type="AlphaFoldDB" id="A0A2T0VL92"/>
<evidence type="ECO:0000313" key="1">
    <source>
        <dbReference type="EMBL" id="PRY70993.1"/>
    </source>
</evidence>
<proteinExistence type="predicted"/>
<protein>
    <recommendedName>
        <fullName evidence="3">Rop-like protein</fullName>
    </recommendedName>
</protein>
<evidence type="ECO:0008006" key="3">
    <source>
        <dbReference type="Google" id="ProtNLM"/>
    </source>
</evidence>
<reference evidence="1 2" key="1">
    <citation type="submission" date="2018-03" db="EMBL/GenBank/DDBJ databases">
        <title>Comparative analysis of microorganisms from saline springs in Andes Mountain Range, Colombia.</title>
        <authorList>
            <person name="Rubin E."/>
        </authorList>
    </citation>
    <scope>NUCLEOTIDE SEQUENCE [LARGE SCALE GENOMIC DNA]</scope>
    <source>
        <strain evidence="1 2">USBA 854</strain>
    </source>
</reference>
<dbReference type="RefSeq" id="WP_106231273.1">
    <property type="nucleotide sequence ID" value="NZ_PVTM01000010.1"/>
</dbReference>
<gene>
    <name evidence="1" type="ORF">BCL64_11093</name>
</gene>
<comment type="caution">
    <text evidence="1">The sequence shown here is derived from an EMBL/GenBank/DDBJ whole genome shotgun (WGS) entry which is preliminary data.</text>
</comment>
<dbReference type="Proteomes" id="UP000239896">
    <property type="component" value="Unassembled WGS sequence"/>
</dbReference>
<organism evidence="1 2">
    <name type="scientific">Halomonas ventosae</name>
    <dbReference type="NCBI Taxonomy" id="229007"/>
    <lineage>
        <taxon>Bacteria</taxon>
        <taxon>Pseudomonadati</taxon>
        <taxon>Pseudomonadota</taxon>
        <taxon>Gammaproteobacteria</taxon>
        <taxon>Oceanospirillales</taxon>
        <taxon>Halomonadaceae</taxon>
        <taxon>Halomonas</taxon>
    </lineage>
</organism>
<sequence>MRHEKLSNIAQGISGITKIIQEDLRRDADANAQPFINQYHLGCLMSAIEELASQADEMAEEMAEEKEGVSCR</sequence>
<evidence type="ECO:0000313" key="2">
    <source>
        <dbReference type="Proteomes" id="UP000239896"/>
    </source>
</evidence>
<dbReference type="EMBL" id="PVTM01000010">
    <property type="protein sequence ID" value="PRY70993.1"/>
    <property type="molecule type" value="Genomic_DNA"/>
</dbReference>
<name>A0A2T0VL92_9GAMM</name>
<accession>A0A2T0VL92</accession>
<keyword evidence="2" id="KW-1185">Reference proteome</keyword>